<dbReference type="InterPro" id="IPR016059">
    <property type="entry name" value="DNA_ligase_ATP-dep_CS"/>
</dbReference>
<dbReference type="Proteomes" id="UP000228593">
    <property type="component" value="Unassembled WGS sequence"/>
</dbReference>
<evidence type="ECO:0000256" key="13">
    <source>
        <dbReference type="ARBA" id="ARBA00034003"/>
    </source>
</evidence>
<dbReference type="PANTHER" id="PTHR45674:SF13">
    <property type="entry name" value="DNA LIGASE-RELATED"/>
    <property type="match status" value="1"/>
</dbReference>
<comment type="catalytic activity">
    <reaction evidence="13">
        <text>ATP + (deoxyribonucleotide)n-3'-hydroxyl + 5'-phospho-(deoxyribonucleotide)m = (deoxyribonucleotide)n+m + AMP + diphosphate.</text>
        <dbReference type="EC" id="6.5.1.1"/>
    </reaction>
</comment>
<dbReference type="NCBIfam" id="NF006701">
    <property type="entry name" value="PRK09247.1"/>
    <property type="match status" value="1"/>
</dbReference>
<dbReference type="SUPFAM" id="SSF50249">
    <property type="entry name" value="Nucleic acid-binding proteins"/>
    <property type="match status" value="1"/>
</dbReference>
<evidence type="ECO:0000256" key="9">
    <source>
        <dbReference type="ARBA" id="ARBA00022842"/>
    </source>
</evidence>
<organism evidence="15 16">
    <name type="scientific">Massilia psychrophila</name>
    <dbReference type="NCBI Taxonomy" id="1603353"/>
    <lineage>
        <taxon>Bacteria</taxon>
        <taxon>Pseudomonadati</taxon>
        <taxon>Pseudomonadota</taxon>
        <taxon>Betaproteobacteria</taxon>
        <taxon>Burkholderiales</taxon>
        <taxon>Oxalobacteraceae</taxon>
        <taxon>Telluria group</taxon>
        <taxon>Massilia</taxon>
    </lineage>
</organism>
<evidence type="ECO:0000256" key="12">
    <source>
        <dbReference type="ARBA" id="ARBA00023306"/>
    </source>
</evidence>
<evidence type="ECO:0000256" key="11">
    <source>
        <dbReference type="ARBA" id="ARBA00023204"/>
    </source>
</evidence>
<keyword evidence="6" id="KW-0547">Nucleotide-binding</keyword>
<dbReference type="OrthoDB" id="9767858at2"/>
<evidence type="ECO:0000256" key="3">
    <source>
        <dbReference type="ARBA" id="ARBA00022618"/>
    </source>
</evidence>
<dbReference type="EC" id="6.5.1.1" evidence="1"/>
<evidence type="ECO:0000259" key="14">
    <source>
        <dbReference type="PROSITE" id="PS50160"/>
    </source>
</evidence>
<keyword evidence="10" id="KW-0233">DNA recombination</keyword>
<dbReference type="GO" id="GO:0003677">
    <property type="term" value="F:DNA binding"/>
    <property type="evidence" value="ECO:0007669"/>
    <property type="project" value="InterPro"/>
</dbReference>
<evidence type="ECO:0000256" key="10">
    <source>
        <dbReference type="ARBA" id="ARBA00023172"/>
    </source>
</evidence>
<dbReference type="GO" id="GO:0005524">
    <property type="term" value="F:ATP binding"/>
    <property type="evidence" value="ECO:0007669"/>
    <property type="project" value="UniProtKB-KW"/>
</dbReference>
<keyword evidence="12" id="KW-0131">Cell cycle</keyword>
<dbReference type="Pfam" id="PF04675">
    <property type="entry name" value="DNA_ligase_A_N"/>
    <property type="match status" value="1"/>
</dbReference>
<dbReference type="GO" id="GO:0046872">
    <property type="term" value="F:metal ion binding"/>
    <property type="evidence" value="ECO:0007669"/>
    <property type="project" value="UniProtKB-KW"/>
</dbReference>
<accession>A0A2G8T149</accession>
<keyword evidence="9" id="KW-0460">Magnesium</keyword>
<evidence type="ECO:0000256" key="4">
    <source>
        <dbReference type="ARBA" id="ARBA00022705"/>
    </source>
</evidence>
<evidence type="ECO:0000313" key="16">
    <source>
        <dbReference type="Proteomes" id="UP000228593"/>
    </source>
</evidence>
<dbReference type="PROSITE" id="PS50160">
    <property type="entry name" value="DNA_LIGASE_A3"/>
    <property type="match status" value="1"/>
</dbReference>
<dbReference type="InterPro" id="IPR036599">
    <property type="entry name" value="DNA_ligase_N_sf"/>
</dbReference>
<dbReference type="InterPro" id="IPR050191">
    <property type="entry name" value="ATP-dep_DNA_ligase"/>
</dbReference>
<dbReference type="InterPro" id="IPR012308">
    <property type="entry name" value="DNA_ligase_ATP-dep_N"/>
</dbReference>
<dbReference type="EMBL" id="PDOB01000014">
    <property type="protein sequence ID" value="PIL39749.1"/>
    <property type="molecule type" value="Genomic_DNA"/>
</dbReference>
<evidence type="ECO:0000256" key="2">
    <source>
        <dbReference type="ARBA" id="ARBA00022598"/>
    </source>
</evidence>
<dbReference type="InterPro" id="IPR012340">
    <property type="entry name" value="NA-bd_OB-fold"/>
</dbReference>
<dbReference type="GO" id="GO:0006281">
    <property type="term" value="P:DNA repair"/>
    <property type="evidence" value="ECO:0007669"/>
    <property type="project" value="UniProtKB-KW"/>
</dbReference>
<comment type="caution">
    <text evidence="15">The sequence shown here is derived from an EMBL/GenBank/DDBJ whole genome shotgun (WGS) entry which is preliminary data.</text>
</comment>
<dbReference type="InterPro" id="IPR026333">
    <property type="entry name" value="ATP_dep_DNA_lig_pp_1105_fam"/>
</dbReference>
<keyword evidence="8" id="KW-0067">ATP-binding</keyword>
<evidence type="ECO:0000256" key="5">
    <source>
        <dbReference type="ARBA" id="ARBA00022723"/>
    </source>
</evidence>
<keyword evidence="7" id="KW-0227">DNA damage</keyword>
<dbReference type="InterPro" id="IPR012309">
    <property type="entry name" value="DNA_ligase_ATP-dep_C"/>
</dbReference>
<dbReference type="CDD" id="cd07972">
    <property type="entry name" value="OBF_DNA_ligase_Arch_LigB"/>
    <property type="match status" value="1"/>
</dbReference>
<evidence type="ECO:0000313" key="15">
    <source>
        <dbReference type="EMBL" id="PIL39749.1"/>
    </source>
</evidence>
<dbReference type="PANTHER" id="PTHR45674">
    <property type="entry name" value="DNA LIGASE 1/3 FAMILY MEMBER"/>
    <property type="match status" value="1"/>
</dbReference>
<dbReference type="NCBIfam" id="TIGR04120">
    <property type="entry name" value="DNA_lig_bact"/>
    <property type="match status" value="1"/>
</dbReference>
<dbReference type="Pfam" id="PF01068">
    <property type="entry name" value="DNA_ligase_A_M"/>
    <property type="match status" value="1"/>
</dbReference>
<keyword evidence="3" id="KW-0132">Cell division</keyword>
<keyword evidence="5" id="KW-0479">Metal-binding</keyword>
<feature type="domain" description="ATP-dependent DNA ligase family profile" evidence="14">
    <location>
        <begin position="318"/>
        <end position="444"/>
    </location>
</feature>
<sequence>MREFARLFAELDETTATNRKLDALQAYFGSAAPENAAWAVYFLAGGKPRQTVPTKLLREYAIAYAQLDDWLFDESYHAVGDLAETIAHILPPPEHHSDVGLAVWIQERIAPLRGADPVAIRAALFGFWNELDTRERFLLTKLISGGFRVGVSRLLVTRALSAIAAVDSKLIAQRLMGWTDGSVAPTAGGFLQLIAAQSDDEHKLRGGQPYPFFLAHQLAGEPQALGAISDWQVEWKYDGIRAQLVRRGAQNYLWSRGEELITERFPELAALRLPEGTVIDGEVLIWNDGAPAPFADLQKRIGRKTLSAKLLAELPAVLVAYDLLEQAGVDLRALPQHERRTLLEALVEQTGQLGPQQLTLSPLVEAASWDQLAHIRTESRARGVEGMMVKAKDAQYGVGRTKNVGTWWKWKIDPYTIDAVLIYAQAGHGRRASLYTDYTFAVWDADAGGERRLVPFTKAYSGLTDAEIAVVDNAIRKTTVEKFGPVRSVRPTMVFEIGFEGIALSSRHKAGIAVRFPRILRRRDDKSIDDADSLDTLKGLLAAAGPLSSSPA</sequence>
<dbReference type="GO" id="GO:0003910">
    <property type="term" value="F:DNA ligase (ATP) activity"/>
    <property type="evidence" value="ECO:0007669"/>
    <property type="project" value="UniProtKB-EC"/>
</dbReference>
<name>A0A2G8T149_9BURK</name>
<dbReference type="GO" id="GO:0006310">
    <property type="term" value="P:DNA recombination"/>
    <property type="evidence" value="ECO:0007669"/>
    <property type="project" value="UniProtKB-KW"/>
</dbReference>
<evidence type="ECO:0000256" key="1">
    <source>
        <dbReference type="ARBA" id="ARBA00012727"/>
    </source>
</evidence>
<evidence type="ECO:0000256" key="6">
    <source>
        <dbReference type="ARBA" id="ARBA00022741"/>
    </source>
</evidence>
<dbReference type="CDD" id="cd07897">
    <property type="entry name" value="Adenylation_DNA_ligase_Bac1"/>
    <property type="match status" value="1"/>
</dbReference>
<keyword evidence="16" id="KW-1185">Reference proteome</keyword>
<dbReference type="RefSeq" id="WP_099915984.1">
    <property type="nucleotide sequence ID" value="NZ_BMHS01000002.1"/>
</dbReference>
<keyword evidence="4" id="KW-0235">DNA replication</keyword>
<dbReference type="Gene3D" id="3.30.470.30">
    <property type="entry name" value="DNA ligase/mRNA capping enzyme"/>
    <property type="match status" value="1"/>
</dbReference>
<dbReference type="PROSITE" id="PS00697">
    <property type="entry name" value="DNA_LIGASE_A1"/>
    <property type="match status" value="1"/>
</dbReference>
<keyword evidence="11" id="KW-0234">DNA repair</keyword>
<evidence type="ECO:0000256" key="8">
    <source>
        <dbReference type="ARBA" id="ARBA00022840"/>
    </source>
</evidence>
<keyword evidence="2 15" id="KW-0436">Ligase</keyword>
<dbReference type="Gene3D" id="1.10.3260.10">
    <property type="entry name" value="DNA ligase, ATP-dependent, N-terminal domain"/>
    <property type="match status" value="1"/>
</dbReference>
<dbReference type="AlphaFoldDB" id="A0A2G8T149"/>
<dbReference type="GO" id="GO:0006260">
    <property type="term" value="P:DNA replication"/>
    <property type="evidence" value="ECO:0007669"/>
    <property type="project" value="UniProtKB-KW"/>
</dbReference>
<proteinExistence type="predicted"/>
<dbReference type="Gene3D" id="2.40.50.140">
    <property type="entry name" value="Nucleic acid-binding proteins"/>
    <property type="match status" value="1"/>
</dbReference>
<dbReference type="SUPFAM" id="SSF56091">
    <property type="entry name" value="DNA ligase/mRNA capping enzyme, catalytic domain"/>
    <property type="match status" value="1"/>
</dbReference>
<dbReference type="GO" id="GO:0051301">
    <property type="term" value="P:cell division"/>
    <property type="evidence" value="ECO:0007669"/>
    <property type="project" value="UniProtKB-KW"/>
</dbReference>
<protein>
    <recommendedName>
        <fullName evidence="1">DNA ligase (ATP)</fullName>
        <ecNumber evidence="1">6.5.1.1</ecNumber>
    </recommendedName>
</protein>
<dbReference type="InterPro" id="IPR012310">
    <property type="entry name" value="DNA_ligase_ATP-dep_cent"/>
</dbReference>
<gene>
    <name evidence="15" type="ORF">CR103_10680</name>
</gene>
<reference evidence="15 16" key="1">
    <citation type="submission" date="2017-10" db="EMBL/GenBank/DDBJ databases">
        <title>Massilia psychrophilum sp. nov., a novel purple-pigmented bacterium isolated from Tianshan glacier, Xinjiang Municipality, China.</title>
        <authorList>
            <person name="Wang H."/>
        </authorList>
    </citation>
    <scope>NUCLEOTIDE SEQUENCE [LARGE SCALE GENOMIC DNA]</scope>
    <source>
        <strain evidence="15 16">JCM 30813</strain>
    </source>
</reference>
<evidence type="ECO:0000256" key="7">
    <source>
        <dbReference type="ARBA" id="ARBA00022763"/>
    </source>
</evidence>
<dbReference type="Pfam" id="PF04679">
    <property type="entry name" value="DNA_ligase_A_C"/>
    <property type="match status" value="1"/>
</dbReference>